<dbReference type="GeneID" id="18819245"/>
<comment type="subcellular location">
    <subcellularLocation>
        <location evidence="1">Nucleus</location>
    </subcellularLocation>
</comment>
<dbReference type="OrthoDB" id="5419315at2759"/>
<dbReference type="PANTHER" id="PTHR37534:SF20">
    <property type="entry name" value="PRO1A C6 ZINK-FINGER PROTEIN"/>
    <property type="match status" value="1"/>
</dbReference>
<dbReference type="GO" id="GO:0005634">
    <property type="term" value="C:nucleus"/>
    <property type="evidence" value="ECO:0007669"/>
    <property type="project" value="UniProtKB-SubCell"/>
</dbReference>
<dbReference type="Proteomes" id="UP000008064">
    <property type="component" value="Unassembled WGS sequence"/>
</dbReference>
<evidence type="ECO:0000313" key="4">
    <source>
        <dbReference type="Proteomes" id="UP000008064"/>
    </source>
</evidence>
<dbReference type="RefSeq" id="XP_007318377.1">
    <property type="nucleotide sequence ID" value="XM_007318315.1"/>
</dbReference>
<keyword evidence="2" id="KW-0539">Nucleus</keyword>
<sequence>MLYSPQYRGPADCLSRCSETVCLIVKTAMWFDVLASATLVRKPRFIDVFRDIFSDRAPATFDGVEVLEDPRLSMLPIMGCENHIVRALAEIADLAVWKMNERHKGSLSVPMLVQRGLEIEKTLDPRPRPRPPQYLHLSVDAELETRRHLTSEVFRASARVYLHSVLSGDFPGCPEIVDGVKDTVQCLQQVPEYTTTSRFVVRSVVFSICICGCLTDNTGYRAYFLKRLEEQQKESVGNCSTVMTLMREVWNKRASGQPVDWRQVMRESTVLLV</sequence>
<evidence type="ECO:0000313" key="3">
    <source>
        <dbReference type="EMBL" id="EGO24358.1"/>
    </source>
</evidence>
<organism evidence="4">
    <name type="scientific">Serpula lacrymans var. lacrymans (strain S7.9)</name>
    <name type="common">Dry rot fungus</name>
    <dbReference type="NCBI Taxonomy" id="578457"/>
    <lineage>
        <taxon>Eukaryota</taxon>
        <taxon>Fungi</taxon>
        <taxon>Dikarya</taxon>
        <taxon>Basidiomycota</taxon>
        <taxon>Agaricomycotina</taxon>
        <taxon>Agaricomycetes</taxon>
        <taxon>Agaricomycetidae</taxon>
        <taxon>Boletales</taxon>
        <taxon>Coniophorineae</taxon>
        <taxon>Serpulaceae</taxon>
        <taxon>Serpula</taxon>
    </lineage>
</organism>
<gene>
    <name evidence="3" type="ORF">SERLADRAFT_467522</name>
</gene>
<dbReference type="KEGG" id="sla:SERLADRAFT_467522"/>
<proteinExistence type="predicted"/>
<evidence type="ECO:0000256" key="2">
    <source>
        <dbReference type="ARBA" id="ARBA00023242"/>
    </source>
</evidence>
<dbReference type="AlphaFoldDB" id="F8NWF4"/>
<accession>F8NWF4</accession>
<dbReference type="InterPro" id="IPR021858">
    <property type="entry name" value="Fun_TF"/>
</dbReference>
<dbReference type="HOGENOM" id="CLU_1020007_0_0_1"/>
<protein>
    <submittedName>
        <fullName evidence="3">Uncharacterized protein</fullName>
    </submittedName>
</protein>
<reference evidence="4" key="1">
    <citation type="journal article" date="2011" name="Science">
        <title>The plant cell wall-decomposing machinery underlies the functional diversity of forest fungi.</title>
        <authorList>
            <person name="Eastwood D.C."/>
            <person name="Floudas D."/>
            <person name="Binder M."/>
            <person name="Majcherczyk A."/>
            <person name="Schneider P."/>
            <person name="Aerts A."/>
            <person name="Asiegbu F.O."/>
            <person name="Baker S.E."/>
            <person name="Barry K."/>
            <person name="Bendiksby M."/>
            <person name="Blumentritt M."/>
            <person name="Coutinho P.M."/>
            <person name="Cullen D."/>
            <person name="de Vries R.P."/>
            <person name="Gathman A."/>
            <person name="Goodell B."/>
            <person name="Henrissat B."/>
            <person name="Ihrmark K."/>
            <person name="Kauserud H."/>
            <person name="Kohler A."/>
            <person name="LaButti K."/>
            <person name="Lapidus A."/>
            <person name="Lavin J.L."/>
            <person name="Lee Y.-H."/>
            <person name="Lindquist E."/>
            <person name="Lilly W."/>
            <person name="Lucas S."/>
            <person name="Morin E."/>
            <person name="Murat C."/>
            <person name="Oguiza J.A."/>
            <person name="Park J."/>
            <person name="Pisabarro A.G."/>
            <person name="Riley R."/>
            <person name="Rosling A."/>
            <person name="Salamov A."/>
            <person name="Schmidt O."/>
            <person name="Schmutz J."/>
            <person name="Skrede I."/>
            <person name="Stenlid J."/>
            <person name="Wiebenga A."/>
            <person name="Xie X."/>
            <person name="Kuees U."/>
            <person name="Hibbett D.S."/>
            <person name="Hoffmeister D."/>
            <person name="Hoegberg N."/>
            <person name="Martin F."/>
            <person name="Grigoriev I.V."/>
            <person name="Watkinson S.C."/>
        </authorList>
    </citation>
    <scope>NUCLEOTIDE SEQUENCE [LARGE SCALE GENOMIC DNA]</scope>
    <source>
        <strain evidence="4">S7.9</strain>
    </source>
</reference>
<dbReference type="EMBL" id="GL945434">
    <property type="protein sequence ID" value="EGO24358.1"/>
    <property type="molecule type" value="Genomic_DNA"/>
</dbReference>
<dbReference type="Pfam" id="PF11951">
    <property type="entry name" value="Fungal_trans_2"/>
    <property type="match status" value="1"/>
</dbReference>
<evidence type="ECO:0000256" key="1">
    <source>
        <dbReference type="ARBA" id="ARBA00004123"/>
    </source>
</evidence>
<dbReference type="PANTHER" id="PTHR37534">
    <property type="entry name" value="TRANSCRIPTIONAL ACTIVATOR PROTEIN UGA3"/>
    <property type="match status" value="1"/>
</dbReference>
<name>F8NWF4_SERL9</name>